<evidence type="ECO:0000256" key="3">
    <source>
        <dbReference type="ARBA" id="ARBA00022737"/>
    </source>
</evidence>
<dbReference type="EC" id="2.3.1.79" evidence="5"/>
<dbReference type="PANTHER" id="PTHR23416">
    <property type="entry name" value="SIALIC ACID SYNTHASE-RELATED"/>
    <property type="match status" value="1"/>
</dbReference>
<sequence>MAWGRFEVVCPENVKFGNNLTINPGVYLNAATTLTIGDNVALSAGSKIITTSLKDDGMESKMHVNNPVIIGSNVQIGAGAIVLSGVNIGDHVIVAAGSVVTKDIPSNSVVAGCPAKKIRDLNL</sequence>
<dbReference type="EMBL" id="MT898388">
    <property type="protein sequence ID" value="QOS29015.1"/>
    <property type="molecule type" value="Genomic_DNA"/>
</dbReference>
<proteinExistence type="inferred from homology"/>
<dbReference type="PROSITE" id="PS00101">
    <property type="entry name" value="HEXAPEP_TRANSFERASES"/>
    <property type="match status" value="1"/>
</dbReference>
<evidence type="ECO:0000256" key="1">
    <source>
        <dbReference type="ARBA" id="ARBA00007274"/>
    </source>
</evidence>
<keyword evidence="2 5" id="KW-0808">Transferase</keyword>
<accession>A0A7M1WPS9</accession>
<dbReference type="InterPro" id="IPR011004">
    <property type="entry name" value="Trimer_LpxA-like_sf"/>
</dbReference>
<comment type="similarity">
    <text evidence="1">Belongs to the transferase hexapeptide repeat family.</text>
</comment>
<evidence type="ECO:0000256" key="2">
    <source>
        <dbReference type="ARBA" id="ARBA00022679"/>
    </source>
</evidence>
<dbReference type="InterPro" id="IPR051159">
    <property type="entry name" value="Hexapeptide_acetyltransf"/>
</dbReference>
<dbReference type="CDD" id="cd04647">
    <property type="entry name" value="LbH_MAT_like"/>
    <property type="match status" value="1"/>
</dbReference>
<dbReference type="AlphaFoldDB" id="A0A7M1WPS9"/>
<dbReference type="InterPro" id="IPR018357">
    <property type="entry name" value="Hexapep_transf_CS"/>
</dbReference>
<protein>
    <submittedName>
        <fullName evidence="5">Maltose O-acetyltransferase</fullName>
        <ecNumber evidence="5">2.3.1.79</ecNumber>
    </submittedName>
</protein>
<evidence type="ECO:0000313" key="5">
    <source>
        <dbReference type="EMBL" id="QOS29015.1"/>
    </source>
</evidence>
<dbReference type="InterPro" id="IPR001451">
    <property type="entry name" value="Hexapep"/>
</dbReference>
<name>A0A7M1WPS9_VIBPH</name>
<dbReference type="GO" id="GO:0008925">
    <property type="term" value="F:maltose O-acetyltransferase activity"/>
    <property type="evidence" value="ECO:0007669"/>
    <property type="project" value="UniProtKB-EC"/>
</dbReference>
<dbReference type="Gene3D" id="2.160.10.10">
    <property type="entry name" value="Hexapeptide repeat proteins"/>
    <property type="match status" value="1"/>
</dbReference>
<reference evidence="5" key="1">
    <citation type="submission" date="2020-08" db="EMBL/GenBank/DDBJ databases">
        <title>Genetic structure, function and evolution of capsule biosynthesis loci in Vibrio parahaemolyticus.</title>
        <authorList>
            <person name="Li L."/>
            <person name="Bian S."/>
        </authorList>
    </citation>
    <scope>NUCLEOTIDE SEQUENCE</scope>
    <source>
        <strain evidence="5">VP386</strain>
    </source>
</reference>
<dbReference type="Pfam" id="PF00132">
    <property type="entry name" value="Hexapep"/>
    <property type="match status" value="1"/>
</dbReference>
<evidence type="ECO:0000256" key="4">
    <source>
        <dbReference type="ARBA" id="ARBA00023315"/>
    </source>
</evidence>
<organism evidence="5">
    <name type="scientific">Vibrio parahaemolyticus</name>
    <dbReference type="NCBI Taxonomy" id="670"/>
    <lineage>
        <taxon>Bacteria</taxon>
        <taxon>Pseudomonadati</taxon>
        <taxon>Pseudomonadota</taxon>
        <taxon>Gammaproteobacteria</taxon>
        <taxon>Vibrionales</taxon>
        <taxon>Vibrionaceae</taxon>
        <taxon>Vibrio</taxon>
    </lineage>
</organism>
<keyword evidence="3" id="KW-0677">Repeat</keyword>
<dbReference type="SUPFAM" id="SSF51161">
    <property type="entry name" value="Trimeric LpxA-like enzymes"/>
    <property type="match status" value="1"/>
</dbReference>
<keyword evidence="4 5" id="KW-0012">Acyltransferase</keyword>
<dbReference type="PANTHER" id="PTHR23416:SF23">
    <property type="entry name" value="ACETYLTRANSFERASE C18B11.09C-RELATED"/>
    <property type="match status" value="1"/>
</dbReference>
<gene>
    <name evidence="5" type="primary">maa</name>
    <name evidence="5" type="ORF">VP386_00010</name>
</gene>